<keyword evidence="3 6" id="KW-0812">Transmembrane</keyword>
<evidence type="ECO:0000256" key="6">
    <source>
        <dbReference type="SAM" id="Phobius"/>
    </source>
</evidence>
<keyword evidence="5 6" id="KW-0472">Membrane</keyword>
<accession>A0A553II43</accession>
<dbReference type="OMA" id="PFYEADE"/>
<name>A0A553II43_ACHLA</name>
<comment type="similarity">
    <text evidence="2">Belongs to the LemA family.</text>
</comment>
<dbReference type="SUPFAM" id="SSF140478">
    <property type="entry name" value="LemA-like"/>
    <property type="match status" value="1"/>
</dbReference>
<dbReference type="GO" id="GO:0016020">
    <property type="term" value="C:membrane"/>
    <property type="evidence" value="ECO:0007669"/>
    <property type="project" value="UniProtKB-SubCell"/>
</dbReference>
<evidence type="ECO:0000256" key="4">
    <source>
        <dbReference type="ARBA" id="ARBA00022989"/>
    </source>
</evidence>
<evidence type="ECO:0000313" key="7">
    <source>
        <dbReference type="EMBL" id="TRX99878.1"/>
    </source>
</evidence>
<comment type="subcellular location">
    <subcellularLocation>
        <location evidence="1">Membrane</location>
        <topology evidence="1">Single-pass membrane protein</topology>
    </subcellularLocation>
</comment>
<keyword evidence="4 6" id="KW-1133">Transmembrane helix</keyword>
<feature type="transmembrane region" description="Helical" evidence="6">
    <location>
        <begin position="9"/>
        <end position="28"/>
    </location>
</feature>
<organism evidence="7 8">
    <name type="scientific">Acholeplasma laidlawii</name>
    <dbReference type="NCBI Taxonomy" id="2148"/>
    <lineage>
        <taxon>Bacteria</taxon>
        <taxon>Bacillati</taxon>
        <taxon>Mycoplasmatota</taxon>
        <taxon>Mollicutes</taxon>
        <taxon>Acholeplasmatales</taxon>
        <taxon>Acholeplasmataceae</taxon>
        <taxon>Acholeplasma</taxon>
    </lineage>
</organism>
<evidence type="ECO:0000256" key="2">
    <source>
        <dbReference type="ARBA" id="ARBA00008854"/>
    </source>
</evidence>
<comment type="caution">
    <text evidence="7">The sequence shown here is derived from an EMBL/GenBank/DDBJ whole genome shotgun (WGS) entry which is preliminary data.</text>
</comment>
<dbReference type="PANTHER" id="PTHR34478:SF1">
    <property type="entry name" value="PROTEIN LEMA"/>
    <property type="match status" value="1"/>
</dbReference>
<dbReference type="EMBL" id="VKID01000001">
    <property type="protein sequence ID" value="TRX99878.1"/>
    <property type="molecule type" value="Genomic_DNA"/>
</dbReference>
<evidence type="ECO:0000256" key="5">
    <source>
        <dbReference type="ARBA" id="ARBA00023136"/>
    </source>
</evidence>
<dbReference type="PANTHER" id="PTHR34478">
    <property type="entry name" value="PROTEIN LEMA"/>
    <property type="match status" value="1"/>
</dbReference>
<evidence type="ECO:0000313" key="8">
    <source>
        <dbReference type="Proteomes" id="UP000315938"/>
    </source>
</evidence>
<dbReference type="Gene3D" id="1.20.1440.20">
    <property type="entry name" value="LemA-like domain"/>
    <property type="match status" value="1"/>
</dbReference>
<dbReference type="Proteomes" id="UP000315938">
    <property type="component" value="Unassembled WGS sequence"/>
</dbReference>
<evidence type="ECO:0000256" key="1">
    <source>
        <dbReference type="ARBA" id="ARBA00004167"/>
    </source>
</evidence>
<evidence type="ECO:0000256" key="3">
    <source>
        <dbReference type="ARBA" id="ARBA00022692"/>
    </source>
</evidence>
<dbReference type="Pfam" id="PF04011">
    <property type="entry name" value="LemA"/>
    <property type="match status" value="1"/>
</dbReference>
<gene>
    <name evidence="7" type="ORF">FNV44_02225</name>
</gene>
<proteinExistence type="inferred from homology"/>
<dbReference type="AlphaFoldDB" id="A0A553II43"/>
<protein>
    <submittedName>
        <fullName evidence="7">LemA family protein</fullName>
    </submittedName>
</protein>
<sequence length="194" mass="21480">MGENNVKKLYIILGVVAIVIVVISSIWITAYNTYQSNDVEVSQKRGDVHATLSIRYDKMAAMIDTIQSANSTVQGYLDTIMAARTAFANALASNDLESIDESIQEINSTFINLVSYVEDNPSSYNTTALYANALAEFNASTNVVLTAILAYNDTVATYNKHIRMFPNNLFVGNNPQYDTYEVANFNKTLPTFND</sequence>
<dbReference type="InterPro" id="IPR007156">
    <property type="entry name" value="MamQ_LemA"/>
</dbReference>
<dbReference type="InterPro" id="IPR023353">
    <property type="entry name" value="LemA-like_dom_sf"/>
</dbReference>
<reference evidence="7 8" key="1">
    <citation type="submission" date="2019-07" db="EMBL/GenBank/DDBJ databases">
        <title>Genome sequence of Acholeplasma laidlawii strain with increased resistance to erythromycin.</title>
        <authorList>
            <person name="Medvedeva E.S."/>
            <person name="Baranova N.B."/>
            <person name="Siniagina M.N."/>
            <person name="Mouzykantov A."/>
            <person name="Chernova O.A."/>
            <person name="Chernov V.M."/>
        </authorList>
    </citation>
    <scope>NUCLEOTIDE SEQUENCE [LARGE SCALE GENOMIC DNA]</scope>
    <source>
        <strain evidence="7 8">PG8REry</strain>
    </source>
</reference>